<dbReference type="Gene3D" id="1.10.3720.10">
    <property type="entry name" value="MetI-like"/>
    <property type="match status" value="1"/>
</dbReference>
<dbReference type="AlphaFoldDB" id="A0A4V2J4C9"/>
<protein>
    <submittedName>
        <fullName evidence="9">Sugar ABC transporter permease</fullName>
    </submittedName>
</protein>
<feature type="domain" description="ABC transmembrane type-1" evidence="8">
    <location>
        <begin position="96"/>
        <end position="311"/>
    </location>
</feature>
<dbReference type="PANTHER" id="PTHR30193">
    <property type="entry name" value="ABC TRANSPORTER PERMEASE PROTEIN"/>
    <property type="match status" value="1"/>
</dbReference>
<feature type="transmembrane region" description="Helical" evidence="7">
    <location>
        <begin position="290"/>
        <end position="312"/>
    </location>
</feature>
<feature type="transmembrane region" description="Helical" evidence="7">
    <location>
        <begin position="99"/>
        <end position="123"/>
    </location>
</feature>
<evidence type="ECO:0000256" key="7">
    <source>
        <dbReference type="RuleBase" id="RU363032"/>
    </source>
</evidence>
<comment type="caution">
    <text evidence="9">The sequence shown here is derived from an EMBL/GenBank/DDBJ whole genome shotgun (WGS) entry which is preliminary data.</text>
</comment>
<keyword evidence="4 7" id="KW-0812">Transmembrane</keyword>
<dbReference type="Pfam" id="PF00528">
    <property type="entry name" value="BPD_transp_1"/>
    <property type="match status" value="1"/>
</dbReference>
<dbReference type="GO" id="GO:0055085">
    <property type="term" value="P:transmembrane transport"/>
    <property type="evidence" value="ECO:0007669"/>
    <property type="project" value="InterPro"/>
</dbReference>
<sequence>MLQHRRREGPMDKWAAMEGHRRNVKTKGIGYRCWKARYGYLFLVPVFLIMGIFKYYPAATAVVMSLFEWNGFNYREFIGLGNFISMWSDDTFVASLRNVAIFAAADIVKTLTVPLLAAELVYWVSSRKAKETYKFIFVLPMVVPTMVIILMWKWIYNPTFGALNLALNALGGHSNHAWLGSADTALISIIGVGFPWIGGIAFLIYLGGLQAIPDELHEAARIDGAGVWNRFLRIDLPLIAGQMKVLIILSLIQSMNSFENVLVLTNGGPGNYTMVPALHLYQQGITYNRMGYASAIGVIMFALIFVLTVISYQFKKEGKRHA</sequence>
<dbReference type="CDD" id="cd06261">
    <property type="entry name" value="TM_PBP2"/>
    <property type="match status" value="1"/>
</dbReference>
<evidence type="ECO:0000313" key="9">
    <source>
        <dbReference type="EMBL" id="TBL79142.1"/>
    </source>
</evidence>
<keyword evidence="2 7" id="KW-0813">Transport</keyword>
<evidence type="ECO:0000256" key="4">
    <source>
        <dbReference type="ARBA" id="ARBA00022692"/>
    </source>
</evidence>
<evidence type="ECO:0000256" key="3">
    <source>
        <dbReference type="ARBA" id="ARBA00022475"/>
    </source>
</evidence>
<accession>A0A4V2J4C9</accession>
<feature type="transmembrane region" description="Helical" evidence="7">
    <location>
        <begin position="135"/>
        <end position="155"/>
    </location>
</feature>
<reference evidence="9 10" key="1">
    <citation type="submission" date="2019-02" db="EMBL/GenBank/DDBJ databases">
        <title>Paenibacillus sp. nov., isolated from surface-sterilized tissue of Thalictrum simplex L.</title>
        <authorList>
            <person name="Tuo L."/>
        </authorList>
    </citation>
    <scope>NUCLEOTIDE SEQUENCE [LARGE SCALE GENOMIC DNA]</scope>
    <source>
        <strain evidence="9 10">N2SHLJ1</strain>
    </source>
</reference>
<dbReference type="InterPro" id="IPR035906">
    <property type="entry name" value="MetI-like_sf"/>
</dbReference>
<keyword evidence="3" id="KW-1003">Cell membrane</keyword>
<name>A0A4V2J4C9_9BACL</name>
<feature type="transmembrane region" description="Helical" evidence="7">
    <location>
        <begin position="236"/>
        <end position="255"/>
    </location>
</feature>
<evidence type="ECO:0000259" key="8">
    <source>
        <dbReference type="PROSITE" id="PS50928"/>
    </source>
</evidence>
<organism evidence="9 10">
    <name type="scientific">Paenibacillus thalictri</name>
    <dbReference type="NCBI Taxonomy" id="2527873"/>
    <lineage>
        <taxon>Bacteria</taxon>
        <taxon>Bacillati</taxon>
        <taxon>Bacillota</taxon>
        <taxon>Bacilli</taxon>
        <taxon>Bacillales</taxon>
        <taxon>Paenibacillaceae</taxon>
        <taxon>Paenibacillus</taxon>
    </lineage>
</organism>
<feature type="transmembrane region" description="Helical" evidence="7">
    <location>
        <begin position="185"/>
        <end position="206"/>
    </location>
</feature>
<dbReference type="PROSITE" id="PS50928">
    <property type="entry name" value="ABC_TM1"/>
    <property type="match status" value="1"/>
</dbReference>
<evidence type="ECO:0000256" key="5">
    <source>
        <dbReference type="ARBA" id="ARBA00022989"/>
    </source>
</evidence>
<feature type="transmembrane region" description="Helical" evidence="7">
    <location>
        <begin position="38"/>
        <end position="56"/>
    </location>
</feature>
<evidence type="ECO:0000256" key="6">
    <source>
        <dbReference type="ARBA" id="ARBA00023136"/>
    </source>
</evidence>
<dbReference type="Proteomes" id="UP000293142">
    <property type="component" value="Unassembled WGS sequence"/>
</dbReference>
<dbReference type="InterPro" id="IPR051393">
    <property type="entry name" value="ABC_transporter_permease"/>
</dbReference>
<keyword evidence="5 7" id="KW-1133">Transmembrane helix</keyword>
<evidence type="ECO:0000256" key="1">
    <source>
        <dbReference type="ARBA" id="ARBA00004651"/>
    </source>
</evidence>
<dbReference type="EMBL" id="SIRE01000008">
    <property type="protein sequence ID" value="TBL79142.1"/>
    <property type="molecule type" value="Genomic_DNA"/>
</dbReference>
<dbReference type="PANTHER" id="PTHR30193:SF41">
    <property type="entry name" value="DIACETYLCHITOBIOSE UPTAKE SYSTEM PERMEASE PROTEIN NGCF"/>
    <property type="match status" value="1"/>
</dbReference>
<keyword evidence="10" id="KW-1185">Reference proteome</keyword>
<dbReference type="SUPFAM" id="SSF161098">
    <property type="entry name" value="MetI-like"/>
    <property type="match status" value="1"/>
</dbReference>
<comment type="similarity">
    <text evidence="7">Belongs to the binding-protein-dependent transport system permease family.</text>
</comment>
<keyword evidence="6 7" id="KW-0472">Membrane</keyword>
<dbReference type="InterPro" id="IPR000515">
    <property type="entry name" value="MetI-like"/>
</dbReference>
<gene>
    <name evidence="9" type="ORF">EYB31_13075</name>
</gene>
<proteinExistence type="inferred from homology"/>
<evidence type="ECO:0000256" key="2">
    <source>
        <dbReference type="ARBA" id="ARBA00022448"/>
    </source>
</evidence>
<dbReference type="OrthoDB" id="145927at2"/>
<evidence type="ECO:0000313" key="10">
    <source>
        <dbReference type="Proteomes" id="UP000293142"/>
    </source>
</evidence>
<comment type="subcellular location">
    <subcellularLocation>
        <location evidence="1 7">Cell membrane</location>
        <topology evidence="1 7">Multi-pass membrane protein</topology>
    </subcellularLocation>
</comment>
<dbReference type="GO" id="GO:0005886">
    <property type="term" value="C:plasma membrane"/>
    <property type="evidence" value="ECO:0007669"/>
    <property type="project" value="UniProtKB-SubCell"/>
</dbReference>